<dbReference type="PANTHER" id="PTHR23257">
    <property type="entry name" value="SERINE-THREONINE PROTEIN KINASE"/>
    <property type="match status" value="1"/>
</dbReference>
<dbReference type="PROSITE" id="PS50011">
    <property type="entry name" value="PROTEIN_KINASE_DOM"/>
    <property type="match status" value="1"/>
</dbReference>
<dbReference type="EMBL" id="BEXD01003779">
    <property type="protein sequence ID" value="GBC01974.1"/>
    <property type="molecule type" value="Genomic_DNA"/>
</dbReference>
<dbReference type="InterPro" id="IPR000719">
    <property type="entry name" value="Prot_kinase_dom"/>
</dbReference>
<dbReference type="InterPro" id="IPR011009">
    <property type="entry name" value="Kinase-like_dom_sf"/>
</dbReference>
<sequence>MSYLDDDDKCNDCDKQYKSKYDAKYKWCKPCQINNIKQNFTNWTSGNERIDNLIQEIQLEINELDDMIFEWIPYDQFIVIKELGEGFNKVYSAIWKDGPLEYDKYENKYTRYQQNKKVTLKLYNLQDIINEFFIDQDKKYSITYISEVFRMYGMSQHPNTKDYIIVFQEIYCKKCGKKYTNIIKEWCKSCQIYYFRNNLTSSGNEIIDYIIEEIQLKTNYESSIIFEWIPYDHLNDIREISKDVFGTLYCAIWGDGPLRYNNGEWVRKSNKLVTLKYLYNSENIIKLLNKVKINYSKVVSKFLDFHDSEIYGISQNPDTEDYIMVFPNIYCKECNEQYKCKDDANYEWCKLCQLNNLKQNFTNWTSGNDKIDCLIQEVQLEIKKLDDIIIEWIPYNQLNNIKEKIFTENYLAIWEDGPLKYSKIKNKYARNQQNIKVTLKSYNDYQNNITYEFLNKVKEDLNKYHGKIFGISQNPYTKSYIMILQDEYNEECNKCGEEYLNTDFNWCRLCHINYLKKFFANRTSGNEIIDNFIKNRQLKISFISETILEFIPFNQFNNIKEINNNDFARAYSAIWKDGPLLYLDKKWVRESNKKVYLKLYSLQDTDEFLDEVKKYLSYEDVEIYGISQNQNTKDYIIVSHYNLFCERCGEEYTEYNNSKYEWCIYCQVNDLSLNFGKWTSENQEIDNLIQEMQMQLENNRPDDIIFEWIPYDQFNNIKKINDDTVYSAIWNNDFLYFDNLYNEELIKRLNLKVTLKYSRNIIDEIEKDPVENFINKKYGISQDPITKDYIMVFKNQYCEKCGEKYTSTIFNNWCKLCQLNDLKNNFTSWTSGNEKVDNLIQEMQLRIINPNDKIFEWIPYNQFSNIKKIGKGGFATIYSAIWKEGPLSYNGYEYIRNEKKVVLKQLDDSQNITIKFLDEIREYSICEFDLEILSIYGISQNPNTKDYIMILDYAEGGDLYSWVNKHYDKLNWLYNIKVLLDIIRGLNDIHENKMVHRDLHTGNILSTSTFLNDDNIMVISDMGLCGKVDDINETDIYGVIPYMAPEVLRGNPYTKAADIYSFGMIMYFVATGRQPFANRAHDETLVIDICCEEIRPNINDQGVPECYIDLMKRCWDSNPDNRPKVGEVNELIELFQDSYAPVSDIYGRYEEKEQRHYDIEKQFKKADEYKESNFLILEERRQSETHQQAIYVSRLLNPYTECLDCAI</sequence>
<name>A0A2Z6RIH1_9GLOM</name>
<accession>A0A2Z6RIH1</accession>
<evidence type="ECO:0000313" key="2">
    <source>
        <dbReference type="EMBL" id="GBC01974.1"/>
    </source>
</evidence>
<reference evidence="2 3" key="1">
    <citation type="submission" date="2017-11" db="EMBL/GenBank/DDBJ databases">
        <title>The genome of Rhizophagus clarus HR1 reveals common genetic basis of auxotrophy among arbuscular mycorrhizal fungi.</title>
        <authorList>
            <person name="Kobayashi Y."/>
        </authorList>
    </citation>
    <scope>NUCLEOTIDE SEQUENCE [LARGE SCALE GENOMIC DNA]</scope>
    <source>
        <strain evidence="2 3">HR1</strain>
    </source>
</reference>
<dbReference type="InterPro" id="IPR001245">
    <property type="entry name" value="Ser-Thr/Tyr_kinase_cat_dom"/>
</dbReference>
<dbReference type="GO" id="GO:0007165">
    <property type="term" value="P:signal transduction"/>
    <property type="evidence" value="ECO:0007669"/>
    <property type="project" value="TreeGrafter"/>
</dbReference>
<organism evidence="2 3">
    <name type="scientific">Rhizophagus clarus</name>
    <dbReference type="NCBI Taxonomy" id="94130"/>
    <lineage>
        <taxon>Eukaryota</taxon>
        <taxon>Fungi</taxon>
        <taxon>Fungi incertae sedis</taxon>
        <taxon>Mucoromycota</taxon>
        <taxon>Glomeromycotina</taxon>
        <taxon>Glomeromycetes</taxon>
        <taxon>Glomerales</taxon>
        <taxon>Glomeraceae</taxon>
        <taxon>Rhizophagus</taxon>
    </lineage>
</organism>
<feature type="domain" description="Protein kinase" evidence="1">
    <location>
        <begin position="863"/>
        <end position="1135"/>
    </location>
</feature>
<dbReference type="Gene3D" id="1.10.510.10">
    <property type="entry name" value="Transferase(Phosphotransferase) domain 1"/>
    <property type="match status" value="1"/>
</dbReference>
<protein>
    <recommendedName>
        <fullName evidence="1">Protein kinase domain-containing protein</fullName>
    </recommendedName>
</protein>
<evidence type="ECO:0000259" key="1">
    <source>
        <dbReference type="PROSITE" id="PS50011"/>
    </source>
</evidence>
<proteinExistence type="predicted"/>
<dbReference type="SUPFAM" id="SSF56112">
    <property type="entry name" value="Protein kinase-like (PK-like)"/>
    <property type="match status" value="1"/>
</dbReference>
<dbReference type="Proteomes" id="UP000247702">
    <property type="component" value="Unassembled WGS sequence"/>
</dbReference>
<evidence type="ECO:0000313" key="3">
    <source>
        <dbReference type="Proteomes" id="UP000247702"/>
    </source>
</evidence>
<dbReference type="GO" id="GO:0004672">
    <property type="term" value="F:protein kinase activity"/>
    <property type="evidence" value="ECO:0007669"/>
    <property type="project" value="InterPro"/>
</dbReference>
<dbReference type="AlphaFoldDB" id="A0A2Z6RIH1"/>
<dbReference type="GO" id="GO:0005737">
    <property type="term" value="C:cytoplasm"/>
    <property type="evidence" value="ECO:0007669"/>
    <property type="project" value="TreeGrafter"/>
</dbReference>
<dbReference type="Pfam" id="PF07714">
    <property type="entry name" value="PK_Tyr_Ser-Thr"/>
    <property type="match status" value="1"/>
</dbReference>
<dbReference type="PANTHER" id="PTHR23257:SF963">
    <property type="entry name" value="AT08303P"/>
    <property type="match status" value="1"/>
</dbReference>
<gene>
    <name evidence="2" type="ORF">RclHR1_00440040</name>
</gene>
<dbReference type="GO" id="GO:0005524">
    <property type="term" value="F:ATP binding"/>
    <property type="evidence" value="ECO:0007669"/>
    <property type="project" value="InterPro"/>
</dbReference>
<dbReference type="InterPro" id="IPR050167">
    <property type="entry name" value="Ser_Thr_protein_kinase"/>
</dbReference>
<keyword evidence="3" id="KW-1185">Reference proteome</keyword>
<comment type="caution">
    <text evidence="2">The sequence shown here is derived from an EMBL/GenBank/DDBJ whole genome shotgun (WGS) entry which is preliminary data.</text>
</comment>